<evidence type="ECO:0000259" key="1">
    <source>
        <dbReference type="Pfam" id="PF06985"/>
    </source>
</evidence>
<dbReference type="Pfam" id="PF06985">
    <property type="entry name" value="HET"/>
    <property type="match status" value="1"/>
</dbReference>
<gene>
    <name evidence="2" type="ORF">K469DRAFT_535481</name>
</gene>
<reference evidence="2" key="1">
    <citation type="journal article" date="2020" name="Stud. Mycol.">
        <title>101 Dothideomycetes genomes: a test case for predicting lifestyles and emergence of pathogens.</title>
        <authorList>
            <person name="Haridas S."/>
            <person name="Albert R."/>
            <person name="Binder M."/>
            <person name="Bloem J."/>
            <person name="Labutti K."/>
            <person name="Salamov A."/>
            <person name="Andreopoulos B."/>
            <person name="Baker S."/>
            <person name="Barry K."/>
            <person name="Bills G."/>
            <person name="Bluhm B."/>
            <person name="Cannon C."/>
            <person name="Castanera R."/>
            <person name="Culley D."/>
            <person name="Daum C."/>
            <person name="Ezra D."/>
            <person name="Gonzalez J."/>
            <person name="Henrissat B."/>
            <person name="Kuo A."/>
            <person name="Liang C."/>
            <person name="Lipzen A."/>
            <person name="Lutzoni F."/>
            <person name="Magnuson J."/>
            <person name="Mondo S."/>
            <person name="Nolan M."/>
            <person name="Ohm R."/>
            <person name="Pangilinan J."/>
            <person name="Park H.-J."/>
            <person name="Ramirez L."/>
            <person name="Alfaro M."/>
            <person name="Sun H."/>
            <person name="Tritt A."/>
            <person name="Yoshinaga Y."/>
            <person name="Zwiers L.-H."/>
            <person name="Turgeon B."/>
            <person name="Goodwin S."/>
            <person name="Spatafora J."/>
            <person name="Crous P."/>
            <person name="Grigoriev I."/>
        </authorList>
    </citation>
    <scope>NUCLEOTIDE SEQUENCE</scope>
    <source>
        <strain evidence="2">CBS 207.26</strain>
    </source>
</reference>
<dbReference type="PANTHER" id="PTHR33112:SF12">
    <property type="entry name" value="HETEROKARYON INCOMPATIBILITY DOMAIN-CONTAINING PROTEIN"/>
    <property type="match status" value="1"/>
</dbReference>
<dbReference type="PANTHER" id="PTHR33112">
    <property type="entry name" value="DOMAIN PROTEIN, PUTATIVE-RELATED"/>
    <property type="match status" value="1"/>
</dbReference>
<dbReference type="Proteomes" id="UP000800200">
    <property type="component" value="Unassembled WGS sequence"/>
</dbReference>
<protein>
    <recommendedName>
        <fullName evidence="1">Heterokaryon incompatibility domain-containing protein</fullName>
    </recommendedName>
</protein>
<proteinExistence type="predicted"/>
<evidence type="ECO:0000313" key="3">
    <source>
        <dbReference type="Proteomes" id="UP000800200"/>
    </source>
</evidence>
<feature type="domain" description="Heterokaryon incompatibility" evidence="1">
    <location>
        <begin position="1"/>
        <end position="62"/>
    </location>
</feature>
<evidence type="ECO:0000313" key="2">
    <source>
        <dbReference type="EMBL" id="KAF2175368.1"/>
    </source>
</evidence>
<dbReference type="AlphaFoldDB" id="A0A6A6DA24"/>
<organism evidence="2 3">
    <name type="scientific">Zopfia rhizophila CBS 207.26</name>
    <dbReference type="NCBI Taxonomy" id="1314779"/>
    <lineage>
        <taxon>Eukaryota</taxon>
        <taxon>Fungi</taxon>
        <taxon>Dikarya</taxon>
        <taxon>Ascomycota</taxon>
        <taxon>Pezizomycotina</taxon>
        <taxon>Dothideomycetes</taxon>
        <taxon>Dothideomycetes incertae sedis</taxon>
        <taxon>Zopfiaceae</taxon>
        <taxon>Zopfia</taxon>
    </lineage>
</organism>
<dbReference type="InterPro" id="IPR010730">
    <property type="entry name" value="HET"/>
</dbReference>
<dbReference type="EMBL" id="ML994735">
    <property type="protein sequence ID" value="KAF2175368.1"/>
    <property type="molecule type" value="Genomic_DNA"/>
</dbReference>
<sequence>LTIVAAYGDNADAGLPGVSDIPRKRQQRSTQFRNFKLTTTPRNAFQALLDSPWYSRGWTFQELLLSGRLLAFTEEQMLFLC</sequence>
<name>A0A6A6DA24_9PEZI</name>
<keyword evidence="3" id="KW-1185">Reference proteome</keyword>
<dbReference type="OrthoDB" id="5135333at2759"/>
<accession>A0A6A6DA24</accession>
<feature type="non-terminal residue" evidence="2">
    <location>
        <position position="1"/>
    </location>
</feature>
<feature type="non-terminal residue" evidence="2">
    <location>
        <position position="81"/>
    </location>
</feature>